<keyword evidence="4 11" id="KW-0808">Transferase</keyword>
<dbReference type="GO" id="GO:0035269">
    <property type="term" value="P:protein O-linked glycosylation via mannose"/>
    <property type="evidence" value="ECO:0007669"/>
    <property type="project" value="TreeGrafter"/>
</dbReference>
<dbReference type="Pfam" id="PF04138">
    <property type="entry name" value="GtrA_DPMS_TM"/>
    <property type="match status" value="1"/>
</dbReference>
<keyword evidence="7 8" id="KW-0472">Membrane</keyword>
<evidence type="ECO:0000256" key="7">
    <source>
        <dbReference type="ARBA" id="ARBA00023136"/>
    </source>
</evidence>
<dbReference type="GO" id="GO:0016020">
    <property type="term" value="C:membrane"/>
    <property type="evidence" value="ECO:0007669"/>
    <property type="project" value="UniProtKB-SubCell"/>
</dbReference>
<evidence type="ECO:0000256" key="8">
    <source>
        <dbReference type="SAM" id="Phobius"/>
    </source>
</evidence>
<feature type="transmembrane region" description="Helical" evidence="8">
    <location>
        <begin position="233"/>
        <end position="255"/>
    </location>
</feature>
<dbReference type="AlphaFoldDB" id="A0A9X1V900"/>
<dbReference type="GO" id="GO:0099621">
    <property type="term" value="F:undecaprenyl-phosphate 4-deoxy-4-formamido-L-arabinose transferase activity"/>
    <property type="evidence" value="ECO:0007669"/>
    <property type="project" value="UniProtKB-EC"/>
</dbReference>
<proteinExistence type="inferred from homology"/>
<reference evidence="11" key="1">
    <citation type="submission" date="2022-03" db="EMBL/GenBank/DDBJ databases">
        <title>Draft Genome Sequence of Firmicute Strain S0AB, a Heterotrophic Iron/Sulfur-Oxidizing Extreme Acidophile.</title>
        <authorList>
            <person name="Vergara E."/>
            <person name="Pakostova E."/>
            <person name="Johnson D.B."/>
            <person name="Holmes D.S."/>
        </authorList>
    </citation>
    <scope>NUCLEOTIDE SEQUENCE</scope>
    <source>
        <strain evidence="11">S0AB</strain>
    </source>
</reference>
<evidence type="ECO:0000256" key="3">
    <source>
        <dbReference type="ARBA" id="ARBA00022676"/>
    </source>
</evidence>
<feature type="transmembrane region" description="Helical" evidence="8">
    <location>
        <begin position="304"/>
        <end position="326"/>
    </location>
</feature>
<sequence>MDGYDFEIIFVDDSTDHTPAVLEDLSHQYSFVKYEHRDTEKGLATAVLRGFALAQGDVLAVMDADLQHPPEMLPAMMKGIEEGNADLVIPSRFIPGGDDGGLRWHRKVISAVARYIGKFALKRLRKINDPTSGYFVFRREVIENVTLKPVGWKILIEILARGNYAKVIEIPYKFQMRNAGESKMSLREQWNYLKHLFLLVLASPDDRRFYSFVLVGLSGVVLNLVIYDILFHLGILPLLASGIAGVVSIGNNFWWNDRYTWIGPKQSSTKIRLLKYFGTSLIGVGITVSCFGLFYSYLGIYHLLAQFLGIAISTVWNYFISVVWTWRVKSISIQKVN</sequence>
<dbReference type="InterPro" id="IPR029044">
    <property type="entry name" value="Nucleotide-diphossugar_trans"/>
</dbReference>
<dbReference type="PANTHER" id="PTHR43398:SF1">
    <property type="entry name" value="DOLICHOL-PHOSPHATE MANNOSYLTRANSFERASE SUBUNIT 1"/>
    <property type="match status" value="1"/>
</dbReference>
<feature type="domain" description="GtrA/DPMS transmembrane" evidence="10">
    <location>
        <begin position="212"/>
        <end position="326"/>
    </location>
</feature>
<evidence type="ECO:0000259" key="9">
    <source>
        <dbReference type="Pfam" id="PF00535"/>
    </source>
</evidence>
<evidence type="ECO:0000259" key="10">
    <source>
        <dbReference type="Pfam" id="PF04138"/>
    </source>
</evidence>
<dbReference type="CDD" id="cd06442">
    <property type="entry name" value="DPM1_like"/>
    <property type="match status" value="1"/>
</dbReference>
<dbReference type="SUPFAM" id="SSF53448">
    <property type="entry name" value="Nucleotide-diphospho-sugar transferases"/>
    <property type="match status" value="1"/>
</dbReference>
<protein>
    <submittedName>
        <fullName evidence="11">Undecaprenyl-phosphate 4-deoxy-4-formamido-L-arabinose transferase</fullName>
        <ecNumber evidence="11">2.4.2.53</ecNumber>
    </submittedName>
</protein>
<dbReference type="InterPro" id="IPR007267">
    <property type="entry name" value="GtrA_DPMS_TM"/>
</dbReference>
<keyword evidence="5 8" id="KW-0812">Transmembrane</keyword>
<feature type="domain" description="Glycosyltransferase 2-like" evidence="9">
    <location>
        <begin position="3"/>
        <end position="145"/>
    </location>
</feature>
<evidence type="ECO:0000256" key="1">
    <source>
        <dbReference type="ARBA" id="ARBA00004141"/>
    </source>
</evidence>
<dbReference type="GO" id="GO:0006488">
    <property type="term" value="P:dolichol-linked oligosaccharide biosynthetic process"/>
    <property type="evidence" value="ECO:0007669"/>
    <property type="project" value="TreeGrafter"/>
</dbReference>
<evidence type="ECO:0000256" key="6">
    <source>
        <dbReference type="ARBA" id="ARBA00022989"/>
    </source>
</evidence>
<evidence type="ECO:0000256" key="5">
    <source>
        <dbReference type="ARBA" id="ARBA00022692"/>
    </source>
</evidence>
<comment type="caution">
    <text evidence="11">The sequence shown here is derived from an EMBL/GenBank/DDBJ whole genome shotgun (WGS) entry which is preliminary data.</text>
</comment>
<dbReference type="GO" id="GO:0006506">
    <property type="term" value="P:GPI anchor biosynthetic process"/>
    <property type="evidence" value="ECO:0007669"/>
    <property type="project" value="TreeGrafter"/>
</dbReference>
<feature type="transmembrane region" description="Helical" evidence="8">
    <location>
        <begin position="276"/>
        <end position="298"/>
    </location>
</feature>
<name>A0A9X1V900_9BACL</name>
<gene>
    <name evidence="11" type="primary">arnC_2</name>
    <name evidence="11" type="ORF">MM817_01697</name>
</gene>
<dbReference type="PANTHER" id="PTHR43398">
    <property type="entry name" value="DOLICHOL-PHOSPHATE MANNOSYLTRANSFERASE SUBUNIT 1"/>
    <property type="match status" value="1"/>
</dbReference>
<organism evidence="11 12">
    <name type="scientific">Sulfoacidibacillus ferrooxidans</name>
    <dbReference type="NCBI Taxonomy" id="2005001"/>
    <lineage>
        <taxon>Bacteria</taxon>
        <taxon>Bacillati</taxon>
        <taxon>Bacillota</taxon>
        <taxon>Bacilli</taxon>
        <taxon>Bacillales</taxon>
        <taxon>Alicyclobacillaceae</taxon>
        <taxon>Sulfoacidibacillus</taxon>
    </lineage>
</organism>
<evidence type="ECO:0000256" key="2">
    <source>
        <dbReference type="ARBA" id="ARBA00006739"/>
    </source>
</evidence>
<dbReference type="EC" id="2.4.2.53" evidence="11"/>
<dbReference type="Proteomes" id="UP001139263">
    <property type="component" value="Unassembled WGS sequence"/>
</dbReference>
<keyword evidence="3 11" id="KW-0328">Glycosyltransferase</keyword>
<keyword evidence="12" id="KW-1185">Reference proteome</keyword>
<dbReference type="GO" id="GO:0004582">
    <property type="term" value="F:dolichyl-phosphate beta-D-mannosyltransferase activity"/>
    <property type="evidence" value="ECO:0007669"/>
    <property type="project" value="InterPro"/>
</dbReference>
<dbReference type="InterPro" id="IPR001173">
    <property type="entry name" value="Glyco_trans_2-like"/>
</dbReference>
<dbReference type="Pfam" id="PF00535">
    <property type="entry name" value="Glycos_transf_2"/>
    <property type="match status" value="1"/>
</dbReference>
<accession>A0A9X1V900</accession>
<evidence type="ECO:0000256" key="4">
    <source>
        <dbReference type="ARBA" id="ARBA00022679"/>
    </source>
</evidence>
<dbReference type="InterPro" id="IPR039528">
    <property type="entry name" value="DPM1-like"/>
</dbReference>
<comment type="similarity">
    <text evidence="2">Belongs to the glycosyltransferase 2 family.</text>
</comment>
<dbReference type="Gene3D" id="3.90.550.10">
    <property type="entry name" value="Spore Coat Polysaccharide Biosynthesis Protein SpsA, Chain A"/>
    <property type="match status" value="1"/>
</dbReference>
<comment type="subcellular location">
    <subcellularLocation>
        <location evidence="1">Membrane</location>
        <topology evidence="1">Multi-pass membrane protein</topology>
    </subcellularLocation>
</comment>
<dbReference type="GO" id="GO:0000271">
    <property type="term" value="P:polysaccharide biosynthetic process"/>
    <property type="evidence" value="ECO:0007669"/>
    <property type="project" value="InterPro"/>
</dbReference>
<feature type="transmembrane region" description="Helical" evidence="8">
    <location>
        <begin position="209"/>
        <end position="227"/>
    </location>
</feature>
<dbReference type="EMBL" id="JALBUF010000004">
    <property type="protein sequence ID" value="MCI0183420.1"/>
    <property type="molecule type" value="Genomic_DNA"/>
</dbReference>
<keyword evidence="6 8" id="KW-1133">Transmembrane helix</keyword>
<evidence type="ECO:0000313" key="12">
    <source>
        <dbReference type="Proteomes" id="UP001139263"/>
    </source>
</evidence>
<evidence type="ECO:0000313" key="11">
    <source>
        <dbReference type="EMBL" id="MCI0183420.1"/>
    </source>
</evidence>